<evidence type="ECO:0000313" key="6">
    <source>
        <dbReference type="Proteomes" id="UP000265768"/>
    </source>
</evidence>
<dbReference type="PANTHER" id="PTHR10434:SF55">
    <property type="entry name" value="POSSIBLE ACYLTRANSFERASE"/>
    <property type="match status" value="1"/>
</dbReference>
<dbReference type="Pfam" id="PF01553">
    <property type="entry name" value="Acyltransferase"/>
    <property type="match status" value="1"/>
</dbReference>
<dbReference type="Proteomes" id="UP000265768">
    <property type="component" value="Unassembled WGS sequence"/>
</dbReference>
<name>A0A3A4B0B3_9ACTN</name>
<feature type="domain" description="Phospholipid/glycerol acyltransferase" evidence="4">
    <location>
        <begin position="43"/>
        <end position="161"/>
    </location>
</feature>
<accession>A0A3A4B0B3</accession>
<feature type="region of interest" description="Disordered" evidence="3">
    <location>
        <begin position="216"/>
        <end position="239"/>
    </location>
</feature>
<organism evidence="5 6">
    <name type="scientific">Bailinhaonella thermotolerans</name>
    <dbReference type="NCBI Taxonomy" id="1070861"/>
    <lineage>
        <taxon>Bacteria</taxon>
        <taxon>Bacillati</taxon>
        <taxon>Actinomycetota</taxon>
        <taxon>Actinomycetes</taxon>
        <taxon>Streptosporangiales</taxon>
        <taxon>Streptosporangiaceae</taxon>
        <taxon>Bailinhaonella</taxon>
    </lineage>
</organism>
<sequence length="239" mass="26731">MPRPGRPRLPWEAFTVGILRPLLAIVVRHRWRGREHVPAHGGVIIAANHLSWSDPLFLSLFLYNSGRWPVFLAKSGIFEVPLLGPFLRQVKQIPVYRDRSDAALSLRDAEKGLREGAAVIVYPEGTCTRDPDLWPMAAKTGVARLAIKTGVPVIPVAHWGAQDVLPYGDKLPRLFPRKTFKVLAGPPVDLSAYRDRPLTASTLRAATEEVMKAITHQLSEIRHEKPPAEPYRPSADRDR</sequence>
<dbReference type="SMART" id="SM00563">
    <property type="entry name" value="PlsC"/>
    <property type="match status" value="1"/>
</dbReference>
<dbReference type="OrthoDB" id="9806008at2"/>
<dbReference type="GO" id="GO:0003841">
    <property type="term" value="F:1-acylglycerol-3-phosphate O-acyltransferase activity"/>
    <property type="evidence" value="ECO:0007669"/>
    <property type="project" value="TreeGrafter"/>
</dbReference>
<proteinExistence type="predicted"/>
<evidence type="ECO:0000256" key="1">
    <source>
        <dbReference type="ARBA" id="ARBA00022679"/>
    </source>
</evidence>
<dbReference type="PANTHER" id="PTHR10434">
    <property type="entry name" value="1-ACYL-SN-GLYCEROL-3-PHOSPHATE ACYLTRANSFERASE"/>
    <property type="match status" value="1"/>
</dbReference>
<protein>
    <submittedName>
        <fullName evidence="5">1-acyl-sn-glycerol-3-phosphate acyltransferase</fullName>
    </submittedName>
</protein>
<dbReference type="GO" id="GO:0005886">
    <property type="term" value="C:plasma membrane"/>
    <property type="evidence" value="ECO:0007669"/>
    <property type="project" value="TreeGrafter"/>
</dbReference>
<gene>
    <name evidence="5" type="ORF">D5H75_27235</name>
</gene>
<keyword evidence="1 5" id="KW-0808">Transferase</keyword>
<evidence type="ECO:0000256" key="2">
    <source>
        <dbReference type="ARBA" id="ARBA00023315"/>
    </source>
</evidence>
<evidence type="ECO:0000256" key="3">
    <source>
        <dbReference type="SAM" id="MobiDB-lite"/>
    </source>
</evidence>
<dbReference type="GO" id="GO:0006654">
    <property type="term" value="P:phosphatidic acid biosynthetic process"/>
    <property type="evidence" value="ECO:0007669"/>
    <property type="project" value="TreeGrafter"/>
</dbReference>
<dbReference type="EMBL" id="QZEY01000013">
    <property type="protein sequence ID" value="RJL25052.1"/>
    <property type="molecule type" value="Genomic_DNA"/>
</dbReference>
<reference evidence="5 6" key="1">
    <citation type="submission" date="2018-09" db="EMBL/GenBank/DDBJ databases">
        <title>YIM 75507 draft genome.</title>
        <authorList>
            <person name="Tang S."/>
            <person name="Feng Y."/>
        </authorList>
    </citation>
    <scope>NUCLEOTIDE SEQUENCE [LARGE SCALE GENOMIC DNA]</scope>
    <source>
        <strain evidence="5 6">YIM 75507</strain>
    </source>
</reference>
<comment type="caution">
    <text evidence="5">The sequence shown here is derived from an EMBL/GenBank/DDBJ whole genome shotgun (WGS) entry which is preliminary data.</text>
</comment>
<dbReference type="SUPFAM" id="SSF69593">
    <property type="entry name" value="Glycerol-3-phosphate (1)-acyltransferase"/>
    <property type="match status" value="1"/>
</dbReference>
<evidence type="ECO:0000313" key="5">
    <source>
        <dbReference type="EMBL" id="RJL25052.1"/>
    </source>
</evidence>
<keyword evidence="6" id="KW-1185">Reference proteome</keyword>
<keyword evidence="2 5" id="KW-0012">Acyltransferase</keyword>
<dbReference type="AlphaFoldDB" id="A0A3A4B0B3"/>
<dbReference type="InterPro" id="IPR002123">
    <property type="entry name" value="Plipid/glycerol_acylTrfase"/>
</dbReference>
<evidence type="ECO:0000259" key="4">
    <source>
        <dbReference type="SMART" id="SM00563"/>
    </source>
</evidence>
<dbReference type="CDD" id="cd07989">
    <property type="entry name" value="LPLAT_AGPAT-like"/>
    <property type="match status" value="1"/>
</dbReference>